<dbReference type="GeneID" id="58097545"/>
<evidence type="ECO:0000256" key="1">
    <source>
        <dbReference type="HAMAP-Rule" id="MF_01575"/>
    </source>
</evidence>
<dbReference type="PIRSF" id="PIRSF021290">
    <property type="entry name" value="DUF1273"/>
    <property type="match status" value="1"/>
</dbReference>
<dbReference type="Proteomes" id="UP000034455">
    <property type="component" value="Unassembled WGS sequence"/>
</dbReference>
<sequence length="188" mass="22258">MIKTIYVTGYKSFELNIFKDDTPEVSYLKKFIAHKLKSLIEEGLEWVLIQGQMGIELWTAEVVIDLKETYPELKLGVVTPFFGHTDRWNEQNQAKYNHIVQHADFVDSVFHTSYVGPHQFKQTDQFMLDHTDQSLLIYDEEQEASPKYFKQMLVDFMEKTNYTCDIVSFDELTEFINDLQWSQEQSFE</sequence>
<proteinExistence type="inferred from homology"/>
<organism evidence="2 3">
    <name type="scientific">Staphylococcus cohnii subsp. cohnii</name>
    <dbReference type="NCBI Taxonomy" id="74704"/>
    <lineage>
        <taxon>Bacteria</taxon>
        <taxon>Bacillati</taxon>
        <taxon>Bacillota</taxon>
        <taxon>Bacilli</taxon>
        <taxon>Bacillales</taxon>
        <taxon>Staphylococcaceae</taxon>
        <taxon>Staphylococcus</taxon>
        <taxon>Staphylococcus cohnii species complex</taxon>
    </lineage>
</organism>
<dbReference type="NCBIfam" id="NF010181">
    <property type="entry name" value="PRK13660.1"/>
    <property type="match status" value="1"/>
</dbReference>
<name>A0A0M2P0H7_STACC</name>
<comment type="caution">
    <text evidence="2">The sequence shown here is derived from an EMBL/GenBank/DDBJ whole genome shotgun (WGS) entry which is preliminary data.</text>
</comment>
<dbReference type="PANTHER" id="PTHR38440:SF1">
    <property type="entry name" value="UPF0398 PROTEIN SPR0331"/>
    <property type="match status" value="1"/>
</dbReference>
<dbReference type="SUPFAM" id="SSF102405">
    <property type="entry name" value="MCP/YpsA-like"/>
    <property type="match status" value="1"/>
</dbReference>
<evidence type="ECO:0000313" key="3">
    <source>
        <dbReference type="Proteomes" id="UP000034455"/>
    </source>
</evidence>
<dbReference type="Gene3D" id="3.40.50.450">
    <property type="match status" value="1"/>
</dbReference>
<dbReference type="InterPro" id="IPR010697">
    <property type="entry name" value="YspA"/>
</dbReference>
<dbReference type="PANTHER" id="PTHR38440">
    <property type="entry name" value="UPF0398 PROTEIN YPSA"/>
    <property type="match status" value="1"/>
</dbReference>
<dbReference type="PATRIC" id="fig|74704.6.peg.781"/>
<protein>
    <recommendedName>
        <fullName evidence="1">UPF0398 protein UF66_0767</fullName>
    </recommendedName>
</protein>
<dbReference type="RefSeq" id="WP_019468938.1">
    <property type="nucleotide sequence ID" value="NZ_BKAS01000016.1"/>
</dbReference>
<gene>
    <name evidence="2" type="ORF">UF66_0767</name>
</gene>
<dbReference type="EMBL" id="LAKJ01000013">
    <property type="protein sequence ID" value="KKI63720.1"/>
    <property type="molecule type" value="Genomic_DNA"/>
</dbReference>
<accession>A0A0M2P0H7</accession>
<dbReference type="Pfam" id="PF06908">
    <property type="entry name" value="YpsA"/>
    <property type="match status" value="1"/>
</dbReference>
<dbReference type="AlphaFoldDB" id="A0A0M2P0H7"/>
<reference evidence="2 3" key="1">
    <citation type="submission" date="2015-03" db="EMBL/GenBank/DDBJ databases">
        <title>Genome Assembly of Staphylococcus cohnii subsp. cohnii strain G22B2.</title>
        <authorList>
            <person name="Nair G."/>
            <person name="Kaur G."/>
            <person name="Khatri I."/>
            <person name="Singh N.K."/>
            <person name="Sathyabama S."/>
            <person name="Maurya S.K."/>
            <person name="Subramanian S."/>
            <person name="Agrewala J.N."/>
            <person name="Mayilraj S."/>
        </authorList>
    </citation>
    <scope>NUCLEOTIDE SEQUENCE [LARGE SCALE GENOMIC DNA]</scope>
    <source>
        <strain evidence="2 3">G22B2</strain>
    </source>
</reference>
<dbReference type="HAMAP" id="MF_01575">
    <property type="entry name" value="UPF0398"/>
    <property type="match status" value="1"/>
</dbReference>
<comment type="similarity">
    <text evidence="1">Belongs to the UPF0398 family.</text>
</comment>
<evidence type="ECO:0000313" key="2">
    <source>
        <dbReference type="EMBL" id="KKI63720.1"/>
    </source>
</evidence>